<dbReference type="Pfam" id="PF13358">
    <property type="entry name" value="DDE_3"/>
    <property type="match status" value="1"/>
</dbReference>
<reference evidence="2 3" key="1">
    <citation type="journal article" date="2014" name="Int. J. Syst. Evol. Microbiol.">
        <title>Phaeodactylibacter xiamenensis gen. nov., sp. nov., a member of the family Saprospiraceae isolated from the marine alga Phaeodactylum tricornutum.</title>
        <authorList>
            <person name="Chen Z.Jr."/>
            <person name="Lei X."/>
            <person name="Lai Q."/>
            <person name="Li Y."/>
            <person name="Zhang B."/>
            <person name="Zhang J."/>
            <person name="Zhang H."/>
            <person name="Yang L."/>
            <person name="Zheng W."/>
            <person name="Tian Y."/>
            <person name="Yu Z."/>
            <person name="Xu H.Jr."/>
            <person name="Zheng T."/>
        </authorList>
    </citation>
    <scope>NUCLEOTIDE SEQUENCE [LARGE SCALE GENOMIC DNA]</scope>
    <source>
        <strain evidence="2 3">KD52</strain>
    </source>
</reference>
<keyword evidence="3" id="KW-1185">Reference proteome</keyword>
<accession>A0A098RYR7</accession>
<dbReference type="InterPro" id="IPR036397">
    <property type="entry name" value="RNaseH_sf"/>
</dbReference>
<protein>
    <recommendedName>
        <fullName evidence="1">Tc1-like transposase DDE domain-containing protein</fullName>
    </recommendedName>
</protein>
<dbReference type="InterPro" id="IPR038717">
    <property type="entry name" value="Tc1-like_DDE_dom"/>
</dbReference>
<dbReference type="AlphaFoldDB" id="A0A098RYR7"/>
<dbReference type="EMBL" id="JPOS01000093">
    <property type="protein sequence ID" value="KGE85065.1"/>
    <property type="molecule type" value="Genomic_DNA"/>
</dbReference>
<dbReference type="GO" id="GO:0003676">
    <property type="term" value="F:nucleic acid binding"/>
    <property type="evidence" value="ECO:0007669"/>
    <property type="project" value="InterPro"/>
</dbReference>
<dbReference type="RefSeq" id="WP_044229381.1">
    <property type="nucleotide sequence ID" value="NZ_JPOS01000093.1"/>
</dbReference>
<feature type="non-terminal residue" evidence="2">
    <location>
        <position position="1"/>
    </location>
</feature>
<sequence length="188" mass="22040">KGAHQRVEYEYIRHGTTTLIAANNVENGQVINYRMGDTRDETDYADFIKCTVHALPEMDQVIILSDQLNTHMSESLVRWIAECEGYDEGLGTKGREGILKNMVTRRRFLEKEEHRIRFVFTPKHCSWLNPIENWFAKLQRHVISNGNFSSVEELQIKIEAYVAFYNECLAKPLKWKFKGFDKDREPLI</sequence>
<evidence type="ECO:0000259" key="1">
    <source>
        <dbReference type="Pfam" id="PF13358"/>
    </source>
</evidence>
<proteinExistence type="predicted"/>
<dbReference type="Gene3D" id="3.30.420.10">
    <property type="entry name" value="Ribonuclease H-like superfamily/Ribonuclease H"/>
    <property type="match status" value="1"/>
</dbReference>
<name>A0A098RYR7_9BACT</name>
<feature type="domain" description="Tc1-like transposase DDE" evidence="1">
    <location>
        <begin position="1"/>
        <end position="155"/>
    </location>
</feature>
<comment type="caution">
    <text evidence="2">The sequence shown here is derived from an EMBL/GenBank/DDBJ whole genome shotgun (WGS) entry which is preliminary data.</text>
</comment>
<dbReference type="Proteomes" id="UP000029736">
    <property type="component" value="Unassembled WGS sequence"/>
</dbReference>
<evidence type="ECO:0000313" key="2">
    <source>
        <dbReference type="EMBL" id="KGE85065.1"/>
    </source>
</evidence>
<evidence type="ECO:0000313" key="3">
    <source>
        <dbReference type="Proteomes" id="UP000029736"/>
    </source>
</evidence>
<gene>
    <name evidence="2" type="ORF">IX84_29650</name>
</gene>
<organism evidence="2 3">
    <name type="scientific">Phaeodactylibacter xiamenensis</name>
    <dbReference type="NCBI Taxonomy" id="1524460"/>
    <lineage>
        <taxon>Bacteria</taxon>
        <taxon>Pseudomonadati</taxon>
        <taxon>Bacteroidota</taxon>
        <taxon>Saprospiria</taxon>
        <taxon>Saprospirales</taxon>
        <taxon>Haliscomenobacteraceae</taxon>
        <taxon>Phaeodactylibacter</taxon>
    </lineage>
</organism>